<evidence type="ECO:0000256" key="7">
    <source>
        <dbReference type="ARBA" id="ARBA00022624"/>
    </source>
</evidence>
<dbReference type="FunFam" id="3.40.50.1100:FF:000005">
    <property type="entry name" value="Threonine dehydratase catabolic"/>
    <property type="match status" value="1"/>
</dbReference>
<dbReference type="SUPFAM" id="SSF53686">
    <property type="entry name" value="Tryptophan synthase beta subunit-like PLP-dependent enzymes"/>
    <property type="match status" value="1"/>
</dbReference>
<dbReference type="GO" id="GO:0004794">
    <property type="term" value="F:threonine deaminase activity"/>
    <property type="evidence" value="ECO:0007669"/>
    <property type="project" value="UniProtKB-UniRule"/>
</dbReference>
<dbReference type="InterPro" id="IPR001721">
    <property type="entry name" value="TD_ACT-like"/>
</dbReference>
<dbReference type="GO" id="GO:0006567">
    <property type="term" value="P:L-threonine catabolic process"/>
    <property type="evidence" value="ECO:0007669"/>
    <property type="project" value="TreeGrafter"/>
</dbReference>
<dbReference type="AlphaFoldDB" id="A0A6G9AZ41"/>
<evidence type="ECO:0000256" key="12">
    <source>
        <dbReference type="RuleBase" id="RU362012"/>
    </source>
</evidence>
<evidence type="ECO:0000256" key="6">
    <source>
        <dbReference type="ARBA" id="ARBA00022605"/>
    </source>
</evidence>
<comment type="function">
    <text evidence="11 12">Catalyzes the anaerobic formation of alpha-ketobutyrate and ammonia from threonine in a two-step reaction. The first step involved a dehydration of threonine and a production of enamine intermediates (aminocrotonate), which tautomerizes to its imine form (iminobutyrate). Both intermediates are unstable and short-lived. The second step is the nonenzymatic hydrolysis of the enamine/imine intermediates to form 2-ketobutyrate and free ammonia. In the low water environment of the cell, the second step is accelerated by RidA.</text>
</comment>
<feature type="domain" description="ACT-like" evidence="13">
    <location>
        <begin position="340"/>
        <end position="413"/>
    </location>
</feature>
<comment type="subunit">
    <text evidence="5 12">Homotetramer.</text>
</comment>
<dbReference type="GO" id="GO:0006565">
    <property type="term" value="P:L-serine catabolic process"/>
    <property type="evidence" value="ECO:0007669"/>
    <property type="project" value="TreeGrafter"/>
</dbReference>
<comment type="cofactor">
    <cofactor evidence="2 12">
        <name>pyridoxal 5'-phosphate</name>
        <dbReference type="ChEBI" id="CHEBI:597326"/>
    </cofactor>
</comment>
<evidence type="ECO:0000256" key="1">
    <source>
        <dbReference type="ARBA" id="ARBA00001274"/>
    </source>
</evidence>
<evidence type="ECO:0000256" key="8">
    <source>
        <dbReference type="ARBA" id="ARBA00022898"/>
    </source>
</evidence>
<dbReference type="Pfam" id="PF00585">
    <property type="entry name" value="Thr_dehydrat_C"/>
    <property type="match status" value="1"/>
</dbReference>
<dbReference type="NCBIfam" id="TIGR02079">
    <property type="entry name" value="THD1"/>
    <property type="match status" value="1"/>
</dbReference>
<dbReference type="GO" id="GO:0030170">
    <property type="term" value="F:pyridoxal phosphate binding"/>
    <property type="evidence" value="ECO:0007669"/>
    <property type="project" value="InterPro"/>
</dbReference>
<dbReference type="EMBL" id="CP050063">
    <property type="protein sequence ID" value="QIP17636.1"/>
    <property type="molecule type" value="Genomic_DNA"/>
</dbReference>
<evidence type="ECO:0000256" key="11">
    <source>
        <dbReference type="ARBA" id="ARBA00025527"/>
    </source>
</evidence>
<evidence type="ECO:0000256" key="2">
    <source>
        <dbReference type="ARBA" id="ARBA00001933"/>
    </source>
</evidence>
<dbReference type="Proteomes" id="UP000501802">
    <property type="component" value="Chromosome"/>
</dbReference>
<name>A0A6G9AZ41_9BACT</name>
<dbReference type="GO" id="GO:0009097">
    <property type="term" value="P:isoleucine biosynthetic process"/>
    <property type="evidence" value="ECO:0007669"/>
    <property type="project" value="UniProtKB-UniRule"/>
</dbReference>
<dbReference type="NCBIfam" id="NF006390">
    <property type="entry name" value="PRK08639.1"/>
    <property type="match status" value="1"/>
</dbReference>
<keyword evidence="15" id="KW-1185">Reference proteome</keyword>
<dbReference type="PANTHER" id="PTHR48078:SF11">
    <property type="entry name" value="THREONINE DEHYDRATASE, MITOCHONDRIAL"/>
    <property type="match status" value="1"/>
</dbReference>
<dbReference type="Gene3D" id="3.40.50.1100">
    <property type="match status" value="2"/>
</dbReference>
<dbReference type="UniPathway" id="UPA00047">
    <property type="reaction ID" value="UER00054"/>
</dbReference>
<accession>A0A6G9AZ41</accession>
<dbReference type="InterPro" id="IPR000634">
    <property type="entry name" value="Ser/Thr_deHydtase_PyrdxlP-BS"/>
</dbReference>
<dbReference type="PROSITE" id="PS51672">
    <property type="entry name" value="ACT_LIKE"/>
    <property type="match status" value="1"/>
</dbReference>
<comment type="similarity">
    <text evidence="4 12">Belongs to the serine/threonine dehydratase family.</text>
</comment>
<keyword evidence="10 12" id="KW-0100">Branched-chain amino acid biosynthesis</keyword>
<keyword evidence="6 12" id="KW-0028">Amino-acid biosynthesis</keyword>
<dbReference type="InterPro" id="IPR050147">
    <property type="entry name" value="Ser/Thr_Dehydratase"/>
</dbReference>
<evidence type="ECO:0000259" key="13">
    <source>
        <dbReference type="PROSITE" id="PS51672"/>
    </source>
</evidence>
<gene>
    <name evidence="12 14" type="primary">ilvA</name>
    <name evidence="14" type="ORF">G8759_02650</name>
</gene>
<keyword evidence="9 12" id="KW-0456">Lyase</keyword>
<dbReference type="InterPro" id="IPR036052">
    <property type="entry name" value="TrpB-like_PALP_sf"/>
</dbReference>
<dbReference type="KEGG" id="spib:G8759_02650"/>
<protein>
    <recommendedName>
        <fullName evidence="12">L-threonine dehydratase</fullName>
        <ecNumber evidence="12">4.3.1.19</ecNumber>
    </recommendedName>
    <alternativeName>
        <fullName evidence="12">Threonine deaminase</fullName>
    </alternativeName>
</protein>
<comment type="catalytic activity">
    <reaction evidence="1 12">
        <text>L-threonine = 2-oxobutanoate + NH4(+)</text>
        <dbReference type="Rhea" id="RHEA:22108"/>
        <dbReference type="ChEBI" id="CHEBI:16763"/>
        <dbReference type="ChEBI" id="CHEBI:28938"/>
        <dbReference type="ChEBI" id="CHEBI:57926"/>
        <dbReference type="EC" id="4.3.1.19"/>
    </reaction>
</comment>
<reference evidence="14 15" key="1">
    <citation type="submission" date="2020-03" db="EMBL/GenBank/DDBJ databases">
        <authorList>
            <person name="Kim M.K."/>
        </authorList>
    </citation>
    <scope>NUCLEOTIDE SEQUENCE [LARGE SCALE GENOMIC DNA]</scope>
    <source>
        <strain evidence="14 15">BT328</strain>
    </source>
</reference>
<comment type="pathway">
    <text evidence="3 12">Amino-acid biosynthesis; L-isoleucine biosynthesis; 2-oxobutanoate from L-threonine: step 1/1.</text>
</comment>
<organism evidence="14 15">
    <name type="scientific">Spirosoma aureum</name>
    <dbReference type="NCBI Taxonomy" id="2692134"/>
    <lineage>
        <taxon>Bacteria</taxon>
        <taxon>Pseudomonadati</taxon>
        <taxon>Bacteroidota</taxon>
        <taxon>Cytophagia</taxon>
        <taxon>Cytophagales</taxon>
        <taxon>Cytophagaceae</taxon>
        <taxon>Spirosoma</taxon>
    </lineage>
</organism>
<evidence type="ECO:0000256" key="3">
    <source>
        <dbReference type="ARBA" id="ARBA00004810"/>
    </source>
</evidence>
<dbReference type="PANTHER" id="PTHR48078">
    <property type="entry name" value="THREONINE DEHYDRATASE, MITOCHONDRIAL-RELATED"/>
    <property type="match status" value="1"/>
</dbReference>
<dbReference type="Pfam" id="PF00291">
    <property type="entry name" value="PALP"/>
    <property type="match status" value="1"/>
</dbReference>
<sequence>MVPYSLNEAAFPDLDTIYLAAERLRGIVAHTPLQENINLSDRYGANVFLKREDLQVVRSYKIRGAYNKMASLPAEALAKGVVCASAGNHAQGVAYACRKMGVHGIIFMPTTTPNQKIKQVKLFGKEFVEVVLTGDTYDDAFHAAMEFVKTNESIFVHPFDDVQVIEGQGTVGLEIFKDSNFKIDYLLMAIGGGGLASGLSTVFKQLSPKTKLIGVEPLGSPSMKVSIDEGHVIALDRIDKFVDGAAVKRPGDITFEICRKNLDSVLLVPEGKVCTAILKLYDEDAIVAEPAGALTIAALDMLKDEIKGKNVVCLISGGNNDITRTEEIKERSLLYEGLKHYFIIRFPQRAGAFRDFLNVLGPTDDISRFEYIKKTNRETGPAVVGIELKSREDFEPLIQRMQAQNIVFEYLNDQPDLFQFLV</sequence>
<evidence type="ECO:0000256" key="9">
    <source>
        <dbReference type="ARBA" id="ARBA00023239"/>
    </source>
</evidence>
<evidence type="ECO:0000313" key="14">
    <source>
        <dbReference type="EMBL" id="QIP17636.1"/>
    </source>
</evidence>
<dbReference type="InterPro" id="IPR011820">
    <property type="entry name" value="IlvA"/>
</dbReference>
<evidence type="ECO:0000256" key="4">
    <source>
        <dbReference type="ARBA" id="ARBA00010869"/>
    </source>
</evidence>
<evidence type="ECO:0000313" key="15">
    <source>
        <dbReference type="Proteomes" id="UP000501802"/>
    </source>
</evidence>
<dbReference type="CDD" id="cd04907">
    <property type="entry name" value="ACT_ThrD-I_2"/>
    <property type="match status" value="1"/>
</dbReference>
<evidence type="ECO:0000256" key="5">
    <source>
        <dbReference type="ARBA" id="ARBA00011881"/>
    </source>
</evidence>
<proteinExistence type="inferred from homology"/>
<keyword evidence="7 12" id="KW-0412">Isoleucine biosynthesis</keyword>
<dbReference type="GO" id="GO:0003941">
    <property type="term" value="F:L-serine ammonia-lyase activity"/>
    <property type="evidence" value="ECO:0007669"/>
    <property type="project" value="TreeGrafter"/>
</dbReference>
<dbReference type="EC" id="4.3.1.19" evidence="12"/>
<dbReference type="PROSITE" id="PS00165">
    <property type="entry name" value="DEHYDRATASE_SER_THR"/>
    <property type="match status" value="1"/>
</dbReference>
<dbReference type="InterPro" id="IPR045865">
    <property type="entry name" value="ACT-like_dom_sf"/>
</dbReference>
<keyword evidence="8 12" id="KW-0663">Pyridoxal phosphate</keyword>
<evidence type="ECO:0000256" key="10">
    <source>
        <dbReference type="ARBA" id="ARBA00023304"/>
    </source>
</evidence>
<dbReference type="CDD" id="cd01562">
    <property type="entry name" value="Thr-dehyd"/>
    <property type="match status" value="1"/>
</dbReference>
<dbReference type="SUPFAM" id="SSF55021">
    <property type="entry name" value="ACT-like"/>
    <property type="match status" value="1"/>
</dbReference>
<dbReference type="InterPro" id="IPR001926">
    <property type="entry name" value="TrpB-like_PALP"/>
</dbReference>